<dbReference type="SUPFAM" id="SSF160240">
    <property type="entry name" value="Cation efflux protein cytoplasmic domain-like"/>
    <property type="match status" value="1"/>
</dbReference>
<dbReference type="Pfam" id="PF16916">
    <property type="entry name" value="ZT_dimer"/>
    <property type="match status" value="1"/>
</dbReference>
<dbReference type="Gene3D" id="3.30.70.1350">
    <property type="entry name" value="Cation efflux protein, cytoplasmic domain"/>
    <property type="match status" value="1"/>
</dbReference>
<proteinExistence type="predicted"/>
<dbReference type="InterPro" id="IPR036837">
    <property type="entry name" value="Cation_efflux_CTD_sf"/>
</dbReference>
<keyword evidence="3" id="KW-1185">Reference proteome</keyword>
<evidence type="ECO:0000259" key="1">
    <source>
        <dbReference type="Pfam" id="PF16916"/>
    </source>
</evidence>
<sequence length="78" mass="9138">MKCHYVIVDVKISLDDNITVEEGRRIGKHVKKALLENFSNMQNVFVHVNPYARTLEDDLQRIPFYKTETNEHEGSILH</sequence>
<dbReference type="Proteomes" id="UP000826616">
    <property type="component" value="Chromosome"/>
</dbReference>
<dbReference type="EMBL" id="CP080764">
    <property type="protein sequence ID" value="QYY44647.1"/>
    <property type="molecule type" value="Genomic_DNA"/>
</dbReference>
<evidence type="ECO:0000313" key="3">
    <source>
        <dbReference type="Proteomes" id="UP000826616"/>
    </source>
</evidence>
<feature type="domain" description="Cation efflux protein cytoplasmic" evidence="1">
    <location>
        <begin position="4"/>
        <end position="51"/>
    </location>
</feature>
<gene>
    <name evidence="2" type="ORF">K3F53_14525</name>
</gene>
<evidence type="ECO:0000313" key="2">
    <source>
        <dbReference type="EMBL" id="QYY44647.1"/>
    </source>
</evidence>
<name>A0ABX8YGN3_ANETH</name>
<organism evidence="2 3">
    <name type="scientific">Aneurinibacillus thermoaerophilus</name>
    <dbReference type="NCBI Taxonomy" id="143495"/>
    <lineage>
        <taxon>Bacteria</taxon>
        <taxon>Bacillati</taxon>
        <taxon>Bacillota</taxon>
        <taxon>Bacilli</taxon>
        <taxon>Bacillales</taxon>
        <taxon>Paenibacillaceae</taxon>
        <taxon>Aneurinibacillus group</taxon>
        <taxon>Aneurinibacillus</taxon>
    </lineage>
</organism>
<dbReference type="InterPro" id="IPR027470">
    <property type="entry name" value="Cation_efflux_CTD"/>
</dbReference>
<accession>A0ABX8YGN3</accession>
<reference evidence="2 3" key="1">
    <citation type="submission" date="2021-08" db="EMBL/GenBank/DDBJ databases">
        <title>Complete genome sequence of the strain Aneurinibacillus thermoaerophilus CCM 8960.</title>
        <authorList>
            <person name="Musilova J."/>
            <person name="Kourilova X."/>
            <person name="Pernicova I."/>
            <person name="Bezdicek M."/>
            <person name="Lengerova M."/>
            <person name="Obruca S."/>
            <person name="Sedlar K."/>
        </authorList>
    </citation>
    <scope>NUCLEOTIDE SEQUENCE [LARGE SCALE GENOMIC DNA]</scope>
    <source>
        <strain evidence="2 3">CCM 8960</strain>
    </source>
</reference>
<protein>
    <recommendedName>
        <fullName evidence="1">Cation efflux protein cytoplasmic domain-containing protein</fullName>
    </recommendedName>
</protein>